<accession>A0A7D5KCX5</accession>
<feature type="compositionally biased region" description="Basic and acidic residues" evidence="5">
    <location>
        <begin position="37"/>
        <end position="47"/>
    </location>
</feature>
<dbReference type="OrthoDB" id="372230at2157"/>
<feature type="compositionally biased region" description="Acidic residues" evidence="5">
    <location>
        <begin position="84"/>
        <end position="93"/>
    </location>
</feature>
<feature type="compositionally biased region" description="Basic and acidic residues" evidence="5">
    <location>
        <begin position="64"/>
        <end position="83"/>
    </location>
</feature>
<evidence type="ECO:0000256" key="5">
    <source>
        <dbReference type="SAM" id="MobiDB-lite"/>
    </source>
</evidence>
<dbReference type="GO" id="GO:0006457">
    <property type="term" value="P:protein folding"/>
    <property type="evidence" value="ECO:0007669"/>
    <property type="project" value="InterPro"/>
</dbReference>
<comment type="subunit">
    <text evidence="3">Homodimer.</text>
</comment>
<proteinExistence type="inferred from homology"/>
<evidence type="ECO:0000313" key="6">
    <source>
        <dbReference type="EMBL" id="QLG26997.1"/>
    </source>
</evidence>
<dbReference type="GO" id="GO:0051087">
    <property type="term" value="F:protein-folding chaperone binding"/>
    <property type="evidence" value="ECO:0007669"/>
    <property type="project" value="InterPro"/>
</dbReference>
<evidence type="ECO:0000256" key="3">
    <source>
        <dbReference type="HAMAP-Rule" id="MF_01151"/>
    </source>
</evidence>
<dbReference type="SUPFAM" id="SSF58014">
    <property type="entry name" value="Coiled-coil domain of nucleotide exchange factor GrpE"/>
    <property type="match status" value="1"/>
</dbReference>
<keyword evidence="3" id="KW-0963">Cytoplasm</keyword>
<feature type="compositionally biased region" description="Acidic residues" evidence="5">
    <location>
        <begin position="1"/>
        <end position="13"/>
    </location>
</feature>
<protein>
    <recommendedName>
        <fullName evidence="3">Protein GrpE</fullName>
    </recommendedName>
    <alternativeName>
        <fullName evidence="3">HSP-70 cofactor</fullName>
    </alternativeName>
</protein>
<sequence>MSEDAGTEPEESEAAGPETESGDAESAPDAEADDADGERATEGRSVADDVAEYDDDLAEAVADLEERVEAAETRADEVETRAEEAEERAEELESSLARTRADFQNYKKRAKKRQEQQKERATEDVVSRLTEVRDNLVRALEQDEDADIRPGVESTLETFDRVLAEENVTVVEPDPGEDVDPERHEVMMRVESDQPAGTVADVYKPGYEMAGKVIEAAQVTVSEDDE</sequence>
<dbReference type="InterPro" id="IPR013805">
    <property type="entry name" value="GrpE_CC"/>
</dbReference>
<keyword evidence="3" id="KW-0346">Stress response</keyword>
<dbReference type="SUPFAM" id="SSF51064">
    <property type="entry name" value="Head domain of nucleotide exchange factor GrpE"/>
    <property type="match status" value="1"/>
</dbReference>
<dbReference type="Gene3D" id="3.90.20.20">
    <property type="match status" value="1"/>
</dbReference>
<dbReference type="InterPro" id="IPR000740">
    <property type="entry name" value="GrpE"/>
</dbReference>
<dbReference type="PRINTS" id="PR00773">
    <property type="entry name" value="GRPEPROTEIN"/>
</dbReference>
<dbReference type="KEGG" id="halg:HUG10_05335"/>
<dbReference type="Pfam" id="PF01025">
    <property type="entry name" value="GrpE"/>
    <property type="match status" value="1"/>
</dbReference>
<evidence type="ECO:0000313" key="7">
    <source>
        <dbReference type="Proteomes" id="UP000509750"/>
    </source>
</evidence>
<dbReference type="CDD" id="cd00446">
    <property type="entry name" value="GrpE"/>
    <property type="match status" value="1"/>
</dbReference>
<keyword evidence="7" id="KW-1185">Reference proteome</keyword>
<organism evidence="6 7">
    <name type="scientific">Halorarum halophilum</name>
    <dbReference type="NCBI Taxonomy" id="2743090"/>
    <lineage>
        <taxon>Archaea</taxon>
        <taxon>Methanobacteriati</taxon>
        <taxon>Methanobacteriota</taxon>
        <taxon>Stenosarchaea group</taxon>
        <taxon>Halobacteria</taxon>
        <taxon>Halobacteriales</taxon>
        <taxon>Haloferacaceae</taxon>
        <taxon>Halorarum</taxon>
    </lineage>
</organism>
<comment type="similarity">
    <text evidence="1 3 4">Belongs to the GrpE family.</text>
</comment>
<feature type="region of interest" description="Disordered" evidence="5">
    <location>
        <begin position="1"/>
        <end position="126"/>
    </location>
</feature>
<evidence type="ECO:0000256" key="2">
    <source>
        <dbReference type="ARBA" id="ARBA00023186"/>
    </source>
</evidence>
<gene>
    <name evidence="3" type="primary">grpE</name>
    <name evidence="6" type="ORF">HUG10_05335</name>
</gene>
<comment type="subcellular location">
    <subcellularLocation>
        <location evidence="3">Cytoplasm</location>
    </subcellularLocation>
</comment>
<dbReference type="GO" id="GO:0051082">
    <property type="term" value="F:unfolded protein binding"/>
    <property type="evidence" value="ECO:0007669"/>
    <property type="project" value="TreeGrafter"/>
</dbReference>
<dbReference type="GO" id="GO:0005737">
    <property type="term" value="C:cytoplasm"/>
    <property type="evidence" value="ECO:0007669"/>
    <property type="project" value="UniProtKB-SubCell"/>
</dbReference>
<keyword evidence="2 3" id="KW-0143">Chaperone</keyword>
<dbReference type="InterPro" id="IPR009012">
    <property type="entry name" value="GrpE_head"/>
</dbReference>
<evidence type="ECO:0000256" key="4">
    <source>
        <dbReference type="RuleBase" id="RU004478"/>
    </source>
</evidence>
<dbReference type="HAMAP" id="MF_01151">
    <property type="entry name" value="GrpE"/>
    <property type="match status" value="1"/>
</dbReference>
<dbReference type="Proteomes" id="UP000509750">
    <property type="component" value="Chromosome"/>
</dbReference>
<feature type="compositionally biased region" description="Basic and acidic residues" evidence="5">
    <location>
        <begin position="113"/>
        <end position="126"/>
    </location>
</feature>
<dbReference type="GeneID" id="56028234"/>
<dbReference type="AlphaFoldDB" id="A0A7D5KCX5"/>
<comment type="function">
    <text evidence="3">Participates actively in the response to hyperosmotic and heat shock by preventing the aggregation of stress-denatured proteins, in association with DnaK and GrpE. It is the nucleotide exchange factor for DnaK and may function as a thermosensor. Unfolded proteins bind initially to DnaJ; upon interaction with the DnaJ-bound protein, DnaK hydrolyzes its bound ATP, resulting in the formation of a stable complex. GrpE releases ADP from DnaK; ATP binding to DnaK triggers the release of the substrate protein, thus completing the reaction cycle. Several rounds of ATP-dependent interactions between DnaJ, DnaK and GrpE are required for fully efficient folding.</text>
</comment>
<dbReference type="GO" id="GO:0042803">
    <property type="term" value="F:protein homodimerization activity"/>
    <property type="evidence" value="ECO:0007669"/>
    <property type="project" value="InterPro"/>
</dbReference>
<dbReference type="GO" id="GO:0000774">
    <property type="term" value="F:adenyl-nucleotide exchange factor activity"/>
    <property type="evidence" value="ECO:0007669"/>
    <property type="project" value="InterPro"/>
</dbReference>
<feature type="compositionally biased region" description="Acidic residues" evidence="5">
    <location>
        <begin position="20"/>
        <end position="36"/>
    </location>
</feature>
<dbReference type="RefSeq" id="WP_179168572.1">
    <property type="nucleotide sequence ID" value="NZ_CP058529.1"/>
</dbReference>
<dbReference type="EMBL" id="CP058529">
    <property type="protein sequence ID" value="QLG26997.1"/>
    <property type="molecule type" value="Genomic_DNA"/>
</dbReference>
<evidence type="ECO:0000256" key="1">
    <source>
        <dbReference type="ARBA" id="ARBA00009054"/>
    </source>
</evidence>
<feature type="compositionally biased region" description="Acidic residues" evidence="5">
    <location>
        <begin position="49"/>
        <end position="58"/>
    </location>
</feature>
<reference evidence="6 7" key="1">
    <citation type="submission" date="2020-07" db="EMBL/GenBank/DDBJ databases">
        <title>Gai3-2, isolated from salt lake.</title>
        <authorList>
            <person name="Cui H."/>
            <person name="Shi X."/>
        </authorList>
    </citation>
    <scope>NUCLEOTIDE SEQUENCE [LARGE SCALE GENOMIC DNA]</scope>
    <source>
        <strain evidence="6 7">Gai3-2</strain>
    </source>
</reference>
<dbReference type="PANTHER" id="PTHR21237:SF23">
    <property type="entry name" value="GRPE PROTEIN HOMOLOG, MITOCHONDRIAL"/>
    <property type="match status" value="1"/>
</dbReference>
<dbReference type="Gene3D" id="2.30.22.10">
    <property type="entry name" value="Head domain of nucleotide exchange factor GrpE"/>
    <property type="match status" value="1"/>
</dbReference>
<dbReference type="PANTHER" id="PTHR21237">
    <property type="entry name" value="GRPE PROTEIN"/>
    <property type="match status" value="1"/>
</dbReference>
<name>A0A7D5KCX5_9EURY</name>